<protein>
    <submittedName>
        <fullName evidence="2">Lipoate--protein ligase family protein</fullName>
    </submittedName>
</protein>
<dbReference type="GO" id="GO:0140096">
    <property type="term" value="F:catalytic activity, acting on a protein"/>
    <property type="evidence" value="ECO:0007669"/>
    <property type="project" value="UniProtKB-ARBA"/>
</dbReference>
<dbReference type="EMBL" id="QXQA01000008">
    <property type="protein sequence ID" value="RIX52203.1"/>
    <property type="molecule type" value="Genomic_DNA"/>
</dbReference>
<sequence>MAHFEFFVILTLHNRFRGEKVTAMSQLPQNMMILDRMNELGLSDPLYAFALDELLCRRAGQGGPPVCHIWRYPQAFVLGSQDVRLPYAREAMDWLESNGWPVVVRNSGGAAVPLDGGVVNLSLIWPSSSEGHAGYRYDFETMFGLIREALLGTGRIVEKGLVEGAYCPGDYDLSIEGRKFCGIAQRRQVNATIIQAFVVAEGSGSARAEFVRAFYDIASGGDDSLGHPIVVGSSTASLEELAGLGPMAAFSFAGAIKDIISGGLGGAALVDALHLPERDEVEAIVASIRARYLK</sequence>
<keyword evidence="2" id="KW-0436">Ligase</keyword>
<dbReference type="OrthoDB" id="2080934at2"/>
<dbReference type="Gene3D" id="3.30.930.10">
    <property type="entry name" value="Bira Bifunctional Protein, Domain 2"/>
    <property type="match status" value="1"/>
</dbReference>
<comment type="caution">
    <text evidence="2">The sequence shown here is derived from an EMBL/GenBank/DDBJ whole genome shotgun (WGS) entry which is preliminary data.</text>
</comment>
<evidence type="ECO:0000313" key="2">
    <source>
        <dbReference type="EMBL" id="RIX52203.1"/>
    </source>
</evidence>
<dbReference type="InterPro" id="IPR004143">
    <property type="entry name" value="BPL_LPL_catalytic"/>
</dbReference>
<evidence type="ECO:0000313" key="3">
    <source>
        <dbReference type="Proteomes" id="UP000266482"/>
    </source>
</evidence>
<evidence type="ECO:0000259" key="1">
    <source>
        <dbReference type="PROSITE" id="PS51733"/>
    </source>
</evidence>
<dbReference type="PROSITE" id="PS51733">
    <property type="entry name" value="BPL_LPL_CATALYTIC"/>
    <property type="match status" value="1"/>
</dbReference>
<accession>A0A3A1V0R1</accession>
<dbReference type="Pfam" id="PF21948">
    <property type="entry name" value="LplA-B_cat"/>
    <property type="match status" value="1"/>
</dbReference>
<dbReference type="Proteomes" id="UP000266482">
    <property type="component" value="Unassembled WGS sequence"/>
</dbReference>
<gene>
    <name evidence="2" type="ORF">D3P08_13685</name>
</gene>
<dbReference type="GO" id="GO:0016740">
    <property type="term" value="F:transferase activity"/>
    <property type="evidence" value="ECO:0007669"/>
    <property type="project" value="UniProtKB-ARBA"/>
</dbReference>
<proteinExistence type="predicted"/>
<dbReference type="PANTHER" id="PTHR43679">
    <property type="entry name" value="OCTANOYLTRANSFERASE LIPM-RELATED"/>
    <property type="match status" value="1"/>
</dbReference>
<dbReference type="GO" id="GO:0009249">
    <property type="term" value="P:protein lipoylation"/>
    <property type="evidence" value="ECO:0007669"/>
    <property type="project" value="UniProtKB-ARBA"/>
</dbReference>
<dbReference type="GO" id="GO:0016874">
    <property type="term" value="F:ligase activity"/>
    <property type="evidence" value="ECO:0007669"/>
    <property type="project" value="UniProtKB-KW"/>
</dbReference>
<dbReference type="SUPFAM" id="SSF55681">
    <property type="entry name" value="Class II aaRS and biotin synthetases"/>
    <property type="match status" value="1"/>
</dbReference>
<name>A0A3A1V0R1_9BACL</name>
<dbReference type="InterPro" id="IPR050664">
    <property type="entry name" value="Octanoyltrans_LipM/LipL"/>
</dbReference>
<organism evidence="2 3">
    <name type="scientific">Paenibacillus nanensis</name>
    <dbReference type="NCBI Taxonomy" id="393251"/>
    <lineage>
        <taxon>Bacteria</taxon>
        <taxon>Bacillati</taxon>
        <taxon>Bacillota</taxon>
        <taxon>Bacilli</taxon>
        <taxon>Bacillales</taxon>
        <taxon>Paenibacillaceae</taxon>
        <taxon>Paenibacillus</taxon>
    </lineage>
</organism>
<dbReference type="AlphaFoldDB" id="A0A3A1V0R1"/>
<reference evidence="2 3" key="1">
    <citation type="submission" date="2018-09" db="EMBL/GenBank/DDBJ databases">
        <title>Paenibacillus aracenensis nov. sp. isolated from a cave in southern Spain.</title>
        <authorList>
            <person name="Jurado V."/>
            <person name="Gutierrez-Patricio S."/>
            <person name="Gonzalez-Pimentel J.L."/>
            <person name="Miller A.Z."/>
            <person name="Laiz L."/>
            <person name="Saiz-Jimenez C."/>
        </authorList>
    </citation>
    <scope>NUCLEOTIDE SEQUENCE [LARGE SCALE GENOMIC DNA]</scope>
    <source>
        <strain evidence="2 3">DSM 22867</strain>
    </source>
</reference>
<dbReference type="PANTHER" id="PTHR43679:SF2">
    <property type="entry name" value="OCTANOYL-[GCVH]:PROTEIN N-OCTANOYLTRANSFERASE"/>
    <property type="match status" value="1"/>
</dbReference>
<dbReference type="InterPro" id="IPR045864">
    <property type="entry name" value="aa-tRNA-synth_II/BPL/LPL"/>
</dbReference>
<keyword evidence="3" id="KW-1185">Reference proteome</keyword>
<feature type="domain" description="BPL/LPL catalytic" evidence="1">
    <location>
        <begin position="61"/>
        <end position="246"/>
    </location>
</feature>